<dbReference type="Proteomes" id="UP000053424">
    <property type="component" value="Unassembled WGS sequence"/>
</dbReference>
<protein>
    <submittedName>
        <fullName evidence="1">Uncharacterized protein</fullName>
    </submittedName>
</protein>
<accession>A0A0C2YCU4</accession>
<evidence type="ECO:0000313" key="1">
    <source>
        <dbReference type="EMBL" id="KIM47603.1"/>
    </source>
</evidence>
<sequence>MLHGLLSKVLSPPHLHTAVLLTTAGELVSFASDPVRPKDEIRIIVGFCGEVWQETREEGYGLVDSELGRLVVLPVDDSSGGSGKPYTDEHQPLMLLVLNATDAADWDELQDKVRYLCVVFFLS</sequence>
<reference evidence="1 2" key="1">
    <citation type="submission" date="2014-04" db="EMBL/GenBank/DDBJ databases">
        <authorList>
            <consortium name="DOE Joint Genome Institute"/>
            <person name="Kuo A."/>
            <person name="Gay G."/>
            <person name="Dore J."/>
            <person name="Kohler A."/>
            <person name="Nagy L.G."/>
            <person name="Floudas D."/>
            <person name="Copeland A."/>
            <person name="Barry K.W."/>
            <person name="Cichocki N."/>
            <person name="Veneault-Fourrey C."/>
            <person name="LaButti K."/>
            <person name="Lindquist E.A."/>
            <person name="Lipzen A."/>
            <person name="Lundell T."/>
            <person name="Morin E."/>
            <person name="Murat C."/>
            <person name="Sun H."/>
            <person name="Tunlid A."/>
            <person name="Henrissat B."/>
            <person name="Grigoriev I.V."/>
            <person name="Hibbett D.S."/>
            <person name="Martin F."/>
            <person name="Nordberg H.P."/>
            <person name="Cantor M.N."/>
            <person name="Hua S.X."/>
        </authorList>
    </citation>
    <scope>NUCLEOTIDE SEQUENCE [LARGE SCALE GENOMIC DNA]</scope>
    <source>
        <strain evidence="2">h7</strain>
    </source>
</reference>
<gene>
    <name evidence="1" type="ORF">M413DRAFT_439272</name>
</gene>
<evidence type="ECO:0000313" key="2">
    <source>
        <dbReference type="Proteomes" id="UP000053424"/>
    </source>
</evidence>
<dbReference type="Gene3D" id="3.30.450.30">
    <property type="entry name" value="Dynein light chain 2a, cytoplasmic"/>
    <property type="match status" value="1"/>
</dbReference>
<keyword evidence="2" id="KW-1185">Reference proteome</keyword>
<name>A0A0C2YCU4_HEBCY</name>
<reference evidence="2" key="2">
    <citation type="submission" date="2015-01" db="EMBL/GenBank/DDBJ databases">
        <title>Evolutionary Origins and Diversification of the Mycorrhizal Mutualists.</title>
        <authorList>
            <consortium name="DOE Joint Genome Institute"/>
            <consortium name="Mycorrhizal Genomics Consortium"/>
            <person name="Kohler A."/>
            <person name="Kuo A."/>
            <person name="Nagy L.G."/>
            <person name="Floudas D."/>
            <person name="Copeland A."/>
            <person name="Barry K.W."/>
            <person name="Cichocki N."/>
            <person name="Veneault-Fourrey C."/>
            <person name="LaButti K."/>
            <person name="Lindquist E.A."/>
            <person name="Lipzen A."/>
            <person name="Lundell T."/>
            <person name="Morin E."/>
            <person name="Murat C."/>
            <person name="Riley R."/>
            <person name="Ohm R."/>
            <person name="Sun H."/>
            <person name="Tunlid A."/>
            <person name="Henrissat B."/>
            <person name="Grigoriev I.V."/>
            <person name="Hibbett D.S."/>
            <person name="Martin F."/>
        </authorList>
    </citation>
    <scope>NUCLEOTIDE SEQUENCE [LARGE SCALE GENOMIC DNA]</scope>
    <source>
        <strain evidence="2">h7</strain>
    </source>
</reference>
<dbReference type="STRING" id="686832.A0A0C2YCU4"/>
<dbReference type="OrthoDB" id="3201641at2759"/>
<proteinExistence type="predicted"/>
<dbReference type="AlphaFoldDB" id="A0A0C2YCU4"/>
<dbReference type="HOGENOM" id="CLU_142954_0_0_1"/>
<dbReference type="EMBL" id="KN831769">
    <property type="protein sequence ID" value="KIM47603.1"/>
    <property type="molecule type" value="Genomic_DNA"/>
</dbReference>
<organism evidence="1 2">
    <name type="scientific">Hebeloma cylindrosporum</name>
    <dbReference type="NCBI Taxonomy" id="76867"/>
    <lineage>
        <taxon>Eukaryota</taxon>
        <taxon>Fungi</taxon>
        <taxon>Dikarya</taxon>
        <taxon>Basidiomycota</taxon>
        <taxon>Agaricomycotina</taxon>
        <taxon>Agaricomycetes</taxon>
        <taxon>Agaricomycetidae</taxon>
        <taxon>Agaricales</taxon>
        <taxon>Agaricineae</taxon>
        <taxon>Hymenogastraceae</taxon>
        <taxon>Hebeloma</taxon>
    </lineage>
</organism>